<gene>
    <name evidence="2" type="ORF">E2C01_029177</name>
</gene>
<evidence type="ECO:0000313" key="2">
    <source>
        <dbReference type="EMBL" id="MPC35743.1"/>
    </source>
</evidence>
<sequence>MPINTVEVLSLVTQVCEEEKLQVSIKESLKGGLIAGTTTTIGGLLGGPIGLAIGWFKIRVAGSAWVNFNGGFNK</sequence>
<name>A0A5B7ES45_PORTR</name>
<dbReference type="Pfam" id="PF20721">
    <property type="entry name" value="C19orf12"/>
    <property type="match status" value="1"/>
</dbReference>
<comment type="similarity">
    <text evidence="1">Belongs to the C19orf12 family.</text>
</comment>
<dbReference type="PANTHER" id="PTHR31493:SF1">
    <property type="entry name" value="PROTEIN C19ORF12"/>
    <property type="match status" value="1"/>
</dbReference>
<dbReference type="PANTHER" id="PTHR31493">
    <property type="entry name" value="NAZO FAMILY MEMBER"/>
    <property type="match status" value="1"/>
</dbReference>
<dbReference type="EMBL" id="VSRR010003337">
    <property type="protein sequence ID" value="MPC35743.1"/>
    <property type="molecule type" value="Genomic_DNA"/>
</dbReference>
<protein>
    <submittedName>
        <fullName evidence="2">Uncharacterized protein</fullName>
    </submittedName>
</protein>
<keyword evidence="3" id="KW-1185">Reference proteome</keyword>
<organism evidence="2 3">
    <name type="scientific">Portunus trituberculatus</name>
    <name type="common">Swimming crab</name>
    <name type="synonym">Neptunus trituberculatus</name>
    <dbReference type="NCBI Taxonomy" id="210409"/>
    <lineage>
        <taxon>Eukaryota</taxon>
        <taxon>Metazoa</taxon>
        <taxon>Ecdysozoa</taxon>
        <taxon>Arthropoda</taxon>
        <taxon>Crustacea</taxon>
        <taxon>Multicrustacea</taxon>
        <taxon>Malacostraca</taxon>
        <taxon>Eumalacostraca</taxon>
        <taxon>Eucarida</taxon>
        <taxon>Decapoda</taxon>
        <taxon>Pleocyemata</taxon>
        <taxon>Brachyura</taxon>
        <taxon>Eubrachyura</taxon>
        <taxon>Portunoidea</taxon>
        <taxon>Portunidae</taxon>
        <taxon>Portuninae</taxon>
        <taxon>Portunus</taxon>
    </lineage>
</organism>
<evidence type="ECO:0000256" key="1">
    <source>
        <dbReference type="ARBA" id="ARBA00029457"/>
    </source>
</evidence>
<dbReference type="Proteomes" id="UP000324222">
    <property type="component" value="Unassembled WGS sequence"/>
</dbReference>
<accession>A0A5B7ES45</accession>
<evidence type="ECO:0000313" key="3">
    <source>
        <dbReference type="Proteomes" id="UP000324222"/>
    </source>
</evidence>
<comment type="caution">
    <text evidence="2">The sequence shown here is derived from an EMBL/GenBank/DDBJ whole genome shotgun (WGS) entry which is preliminary data.</text>
</comment>
<proteinExistence type="inferred from homology"/>
<dbReference type="AlphaFoldDB" id="A0A5B7ES45"/>
<dbReference type="InterPro" id="IPR033369">
    <property type="entry name" value="C19orf12"/>
</dbReference>
<reference evidence="2 3" key="1">
    <citation type="submission" date="2019-05" db="EMBL/GenBank/DDBJ databases">
        <title>Another draft genome of Portunus trituberculatus and its Hox gene families provides insights of decapod evolution.</title>
        <authorList>
            <person name="Jeong J.-H."/>
            <person name="Song I."/>
            <person name="Kim S."/>
            <person name="Choi T."/>
            <person name="Kim D."/>
            <person name="Ryu S."/>
            <person name="Kim W."/>
        </authorList>
    </citation>
    <scope>NUCLEOTIDE SEQUENCE [LARGE SCALE GENOMIC DNA]</scope>
    <source>
        <tissue evidence="2">Muscle</tissue>
    </source>
</reference>